<dbReference type="InterPro" id="IPR013785">
    <property type="entry name" value="Aldolase_TIM"/>
</dbReference>
<evidence type="ECO:0000313" key="1">
    <source>
        <dbReference type="EMBL" id="XCC61927.1"/>
    </source>
</evidence>
<accession>A0AAU8A6X1</accession>
<protein>
    <recommendedName>
        <fullName evidence="2">2-deoxy-D-ribose 5-phosphate aldolase</fullName>
    </recommendedName>
</protein>
<evidence type="ECO:0008006" key="2">
    <source>
        <dbReference type="Google" id="ProtNLM"/>
    </source>
</evidence>
<reference evidence="1" key="1">
    <citation type="submission" date="2023-02" db="EMBL/GenBank/DDBJ databases">
        <title>Gut commensal Christensenella minuta modulates host metabolism via a new class of secondary bile acids.</title>
        <authorList>
            <person name="Liu C."/>
        </authorList>
    </citation>
    <scope>NUCLEOTIDE SEQUENCE</scope>
    <source>
        <strain evidence="1">CA70</strain>
    </source>
</reference>
<dbReference type="EMBL" id="CP117826">
    <property type="protein sequence ID" value="XCC61927.1"/>
    <property type="molecule type" value="Genomic_DNA"/>
</dbReference>
<dbReference type="SUPFAM" id="SSF51569">
    <property type="entry name" value="Aldolase"/>
    <property type="match status" value="1"/>
</dbReference>
<dbReference type="CDD" id="cd00945">
    <property type="entry name" value="Aldolase_Class_I"/>
    <property type="match status" value="1"/>
</dbReference>
<dbReference type="AlphaFoldDB" id="A0AAU8A6X1"/>
<name>A0AAU8A6X1_9FIRM</name>
<dbReference type="Gene3D" id="3.20.20.70">
    <property type="entry name" value="Aldolase class I"/>
    <property type="match status" value="1"/>
</dbReference>
<dbReference type="RefSeq" id="WP_079545963.1">
    <property type="nucleotide sequence ID" value="NZ_CP117826.1"/>
</dbReference>
<organism evidence="1">
    <name type="scientific">Christensenella massiliensis</name>
    <dbReference type="NCBI Taxonomy" id="1805714"/>
    <lineage>
        <taxon>Bacteria</taxon>
        <taxon>Bacillati</taxon>
        <taxon>Bacillota</taxon>
        <taxon>Clostridia</taxon>
        <taxon>Christensenellales</taxon>
        <taxon>Christensenellaceae</taxon>
        <taxon>Christensenella</taxon>
    </lineage>
</organism>
<proteinExistence type="predicted"/>
<gene>
    <name evidence="1" type="ORF">PUP29_10410</name>
</gene>
<sequence>MFKFPEGTEPALIEKVQREARRFMKKLHWGIQGPLSTQEQVVETMNQLFETGYDSMTFDVEMVHVPFVKKILGNRIDIHVAVSYPMGRMLLQQKQYDIDTLYEMGVQDVCVCLDWQAIFSERYEDIRKEADVLMQDYGNKFHKFALVIPASLMGTKSILNTCEALDDAGVQSIKVNPGVNLHVSYEEVALIQRNFPDRFDVHPAGGIRTLAEAERFFELGCHVVHSIKALEILDAYIRKTYQRYMRLKLT</sequence>